<keyword evidence="1" id="KW-0732">Signal</keyword>
<feature type="signal peptide" evidence="1">
    <location>
        <begin position="1"/>
        <end position="21"/>
    </location>
</feature>
<dbReference type="InterPro" id="IPR012674">
    <property type="entry name" value="Calycin"/>
</dbReference>
<protein>
    <submittedName>
        <fullName evidence="2">Salivary lipocalin</fullName>
    </submittedName>
</protein>
<accession>B2D2F1</accession>
<evidence type="ECO:0000313" key="2">
    <source>
        <dbReference type="EMBL" id="ACB70392.1"/>
    </source>
</evidence>
<sequence>MDRLAVILTCWLVAGVSESNAQCAAQADLDAWDLLDPAGHHTFLLVNSTKSSPRDCLKATAQGNPVKPNAQVELSFKIEERWAATNWEFVTNGPKMSATLGDRHEEATIVYGDDTCHVKVLGSGNIEYWKRSDSSNPNPCCQRVFDEKRGDRAFTEPQTKGCTGA</sequence>
<evidence type="ECO:0000256" key="1">
    <source>
        <dbReference type="SAM" id="SignalP"/>
    </source>
</evidence>
<dbReference type="AlphaFoldDB" id="B2D2F1"/>
<feature type="chain" id="PRO_5002775399" evidence="1">
    <location>
        <begin position="22"/>
        <end position="165"/>
    </location>
</feature>
<dbReference type="Gene3D" id="2.40.128.20">
    <property type="match status" value="1"/>
</dbReference>
<dbReference type="EMBL" id="EU574885">
    <property type="protein sequence ID" value="ACB70392.1"/>
    <property type="molecule type" value="mRNA"/>
</dbReference>
<name>B2D2F1_ORNCO</name>
<proteinExistence type="evidence at transcript level"/>
<reference evidence="2" key="2">
    <citation type="submission" date="2008-03" db="EMBL/GenBank/DDBJ databases">
        <authorList>
            <person name="Li K.S."/>
            <person name="Guan Y."/>
            <person name="Wang J."/>
            <person name="Smith G.J.D."/>
            <person name="Xu K.M."/>
            <person name="Duan L."/>
            <person name="Rahardjo A.P."/>
            <person name="Puthavathana P."/>
            <person name="Buranathai C."/>
            <person name="Nguyen T.D."/>
            <person name="Estoepangestie A.T.S."/>
            <person name="Chaisingh A."/>
            <person name="Auewarakul P."/>
            <person name="Long H.T."/>
            <person name="Hanh N.T.H."/>
            <person name="Lim W."/>
            <person name="Webby R.J."/>
            <person name="Poon L.L.M."/>
            <person name="Chen H."/>
            <person name="Shortridge K.F."/>
            <person name="Yuen K.Y."/>
            <person name="Webster R.G."/>
            <person name="Peiris J.S.M."/>
        </authorList>
    </citation>
    <scope>NUCLEOTIDE SEQUENCE</scope>
    <source>
        <tissue evidence="2">Salivary glands</tissue>
    </source>
</reference>
<organism evidence="2">
    <name type="scientific">Ornithodoros coriaceus</name>
    <name type="common">Soft tick</name>
    <name type="synonym">Argasid tick</name>
    <dbReference type="NCBI Taxonomy" id="92741"/>
    <lineage>
        <taxon>Eukaryota</taxon>
        <taxon>Metazoa</taxon>
        <taxon>Ecdysozoa</taxon>
        <taxon>Arthropoda</taxon>
        <taxon>Chelicerata</taxon>
        <taxon>Arachnida</taxon>
        <taxon>Acari</taxon>
        <taxon>Parasitiformes</taxon>
        <taxon>Ixodida</taxon>
        <taxon>Ixodoidea</taxon>
        <taxon>Argasidae</taxon>
        <taxon>Ornithodorinae</taxon>
        <taxon>Ornithodoros</taxon>
    </lineage>
</organism>
<reference evidence="2" key="1">
    <citation type="journal article" date="2008" name="J. Proteomics">
        <title>An insight into the salivary transcriptome and proteome of the soft tick and vector of epizootic bovine abortion, Ornithodoros coriaceus.</title>
        <authorList>
            <person name="Francischetti I.M."/>
            <person name="Meng Z."/>
            <person name="Mans B.J."/>
            <person name="Gudderra N."/>
            <person name="Hall M."/>
            <person name="Veenstra T.D."/>
            <person name="Pham V.M."/>
            <person name="Kotsyfakis M."/>
            <person name="Ribeiro J.M."/>
        </authorList>
    </citation>
    <scope>NUCLEOTIDE SEQUENCE</scope>
    <source>
        <tissue evidence="2">Salivary glands</tissue>
    </source>
</reference>